<dbReference type="Proteomes" id="UP001320898">
    <property type="component" value="Unassembled WGS sequence"/>
</dbReference>
<gene>
    <name evidence="2" type="ORF">MUB46_16000</name>
</gene>
<comment type="caution">
    <text evidence="2">The sequence shown here is derived from an EMBL/GenBank/DDBJ whole genome shotgun (WGS) entry which is preliminary data.</text>
</comment>
<feature type="signal peptide" evidence="1">
    <location>
        <begin position="1"/>
        <end position="32"/>
    </location>
</feature>
<organism evidence="2 3">
    <name type="scientific">Microbaculum marinisediminis</name>
    <dbReference type="NCBI Taxonomy" id="2931392"/>
    <lineage>
        <taxon>Bacteria</taxon>
        <taxon>Pseudomonadati</taxon>
        <taxon>Pseudomonadota</taxon>
        <taxon>Alphaproteobacteria</taxon>
        <taxon>Hyphomicrobiales</taxon>
        <taxon>Tepidamorphaceae</taxon>
        <taxon>Microbaculum</taxon>
    </lineage>
</organism>
<feature type="chain" id="PRO_5043980826" evidence="1">
    <location>
        <begin position="33"/>
        <end position="126"/>
    </location>
</feature>
<evidence type="ECO:0000313" key="2">
    <source>
        <dbReference type="EMBL" id="MCT8973365.1"/>
    </source>
</evidence>
<dbReference type="EMBL" id="JALIDZ010000007">
    <property type="protein sequence ID" value="MCT8973365.1"/>
    <property type="molecule type" value="Genomic_DNA"/>
</dbReference>
<evidence type="ECO:0000256" key="1">
    <source>
        <dbReference type="SAM" id="SignalP"/>
    </source>
</evidence>
<dbReference type="RefSeq" id="WP_261616938.1">
    <property type="nucleotide sequence ID" value="NZ_JALIDZ010000007.1"/>
</dbReference>
<evidence type="ECO:0000313" key="3">
    <source>
        <dbReference type="Proteomes" id="UP001320898"/>
    </source>
</evidence>
<keyword evidence="3" id="KW-1185">Reference proteome</keyword>
<dbReference type="AlphaFoldDB" id="A0AAW5QZD8"/>
<proteinExistence type="predicted"/>
<protein>
    <submittedName>
        <fullName evidence="2">Uncharacterized protein</fullName>
    </submittedName>
</protein>
<reference evidence="2 3" key="1">
    <citation type="submission" date="2022-04" db="EMBL/GenBank/DDBJ databases">
        <authorList>
            <person name="Ye Y.-Q."/>
            <person name="Du Z.-J."/>
        </authorList>
    </citation>
    <scope>NUCLEOTIDE SEQUENCE [LARGE SCALE GENOMIC DNA]</scope>
    <source>
        <strain evidence="2 3">A6E488</strain>
    </source>
</reference>
<keyword evidence="1" id="KW-0732">Signal</keyword>
<name>A0AAW5QZD8_9HYPH</name>
<sequence>MARHTAFPWFRAPTLAGLLTLAIVVFAGSAQAHEWASHDQATDHAEAGTIASGHCPVAADTCGSEPGGGSSIPYSEVSTSHCAQAGVSAMPTVFATPVALSANINSMADQRYTGVFAPVDTPPPRA</sequence>
<accession>A0AAW5QZD8</accession>